<dbReference type="Pfam" id="PF03140">
    <property type="entry name" value="DUF247"/>
    <property type="match status" value="1"/>
</dbReference>
<feature type="transmembrane region" description="Helical" evidence="1">
    <location>
        <begin position="398"/>
        <end position="418"/>
    </location>
</feature>
<dbReference type="PANTHER" id="PTHR31549:SF244">
    <property type="entry name" value="OS08G0121500 PROTEIN"/>
    <property type="match status" value="1"/>
</dbReference>
<reference evidence="3" key="3">
    <citation type="submission" date="2018-08" db="UniProtKB">
        <authorList>
            <consortium name="EnsemblPlants"/>
        </authorList>
    </citation>
    <scope>IDENTIFICATION</scope>
    <source>
        <strain evidence="3">cv. Bd21</strain>
    </source>
</reference>
<dbReference type="EnsemblPlants" id="KQJ94911">
    <property type="protein sequence ID" value="KQJ94911"/>
    <property type="gene ID" value="BRADI_3g14010v3"/>
</dbReference>
<name>I1I0K9_BRADI</name>
<sequence>MDTPSETLVSIEEQSQKSMEKLEANFSSIGTKIHRFPRGLRCVSRDGRYIEPSFASFGPYHHGSPQVQEVEEVKHVAAHYLCLKSGHSFEEVYSKIASISGEARSCYADGDAAVARFNDVELANMMFLDGCFLLWYLLDEKEPALLLNRMILSTGPCMLRDIFLLENQLPWLVLEALMTFISVPIYKFILNRSSNFDASSNLRLSKEEFHRYKPPHLLGLFRYYHIGAMPPEDHSYKSRCFELSTSAIELAEIGIKVTASNKRWFADMSIQKGSLTGKLLLTPLFLDDPTACWLVNMAAFEACTSVAYPCDGYTICSYLSLLAMLMCNVEDVQKLRAKHLLRSFFSDQEMLDFFKGLACHLKLGHRYKVTLGKIDDYKRERRVRIAVHKFLYRNFKTIAALLSIVGVLVGIFKTLLSLKQH</sequence>
<keyword evidence="1" id="KW-0812">Transmembrane</keyword>
<evidence type="ECO:0000256" key="1">
    <source>
        <dbReference type="SAM" id="Phobius"/>
    </source>
</evidence>
<evidence type="ECO:0000313" key="3">
    <source>
        <dbReference type="EnsemblPlants" id="KQJ94911"/>
    </source>
</evidence>
<keyword evidence="1" id="KW-1133">Transmembrane helix</keyword>
<dbReference type="OMA" id="CAVRYVM"/>
<proteinExistence type="predicted"/>
<gene>
    <name evidence="3" type="primary">LOC112271436</name>
    <name evidence="2" type="ORF">BRADI_3g14010v3</name>
</gene>
<dbReference type="InterPro" id="IPR004158">
    <property type="entry name" value="DUF247_pln"/>
</dbReference>
<dbReference type="STRING" id="15368.I1I0K9"/>
<dbReference type="GeneID" id="112271436"/>
<dbReference type="Gramene" id="KQJ94911">
    <property type="protein sequence ID" value="KQJ94911"/>
    <property type="gene ID" value="BRADI_3g14010v3"/>
</dbReference>
<dbReference type="eggNOG" id="ENOG502SRZG">
    <property type="taxonomic scope" value="Eukaryota"/>
</dbReference>
<dbReference type="HOGENOM" id="CLU_020188_1_0_1"/>
<evidence type="ECO:0000313" key="4">
    <source>
        <dbReference type="Proteomes" id="UP000008810"/>
    </source>
</evidence>
<keyword evidence="4" id="KW-1185">Reference proteome</keyword>
<accession>I1I0K9</accession>
<organism evidence="2">
    <name type="scientific">Brachypodium distachyon</name>
    <name type="common">Purple false brome</name>
    <name type="synonym">Trachynia distachya</name>
    <dbReference type="NCBI Taxonomy" id="15368"/>
    <lineage>
        <taxon>Eukaryota</taxon>
        <taxon>Viridiplantae</taxon>
        <taxon>Streptophyta</taxon>
        <taxon>Embryophyta</taxon>
        <taxon>Tracheophyta</taxon>
        <taxon>Spermatophyta</taxon>
        <taxon>Magnoliopsida</taxon>
        <taxon>Liliopsida</taxon>
        <taxon>Poales</taxon>
        <taxon>Poaceae</taxon>
        <taxon>BOP clade</taxon>
        <taxon>Pooideae</taxon>
        <taxon>Stipodae</taxon>
        <taxon>Brachypodieae</taxon>
        <taxon>Brachypodium</taxon>
    </lineage>
</organism>
<evidence type="ECO:0000313" key="2">
    <source>
        <dbReference type="EMBL" id="KQJ94911.1"/>
    </source>
</evidence>
<dbReference type="EMBL" id="CM000882">
    <property type="protein sequence ID" value="KQJ94911.1"/>
    <property type="molecule type" value="Genomic_DNA"/>
</dbReference>
<protein>
    <submittedName>
        <fullName evidence="2 3">Uncharacterized protein</fullName>
    </submittedName>
</protein>
<dbReference type="PANTHER" id="PTHR31549">
    <property type="entry name" value="PROTEIN, PUTATIVE (DUF247)-RELATED-RELATED"/>
    <property type="match status" value="1"/>
</dbReference>
<reference evidence="2 3" key="1">
    <citation type="journal article" date="2010" name="Nature">
        <title>Genome sequencing and analysis of the model grass Brachypodium distachyon.</title>
        <authorList>
            <consortium name="International Brachypodium Initiative"/>
        </authorList>
    </citation>
    <scope>NUCLEOTIDE SEQUENCE [LARGE SCALE GENOMIC DNA]</scope>
    <source>
        <strain evidence="2">Bd21</strain>
        <strain evidence="3">cv. Bd21</strain>
    </source>
</reference>
<dbReference type="OrthoDB" id="1849062at2759"/>
<dbReference type="Proteomes" id="UP000008810">
    <property type="component" value="Chromosome 3"/>
</dbReference>
<dbReference type="AlphaFoldDB" id="I1I0K9"/>
<feature type="transmembrane region" description="Helical" evidence="1">
    <location>
        <begin position="169"/>
        <end position="190"/>
    </location>
</feature>
<dbReference type="RefSeq" id="XP_024316265.1">
    <property type="nucleotide sequence ID" value="XM_024460497.1"/>
</dbReference>
<keyword evidence="1" id="KW-0472">Membrane</keyword>
<reference evidence="2" key="2">
    <citation type="submission" date="2017-06" db="EMBL/GenBank/DDBJ databases">
        <title>WGS assembly of Brachypodium distachyon.</title>
        <authorList>
            <consortium name="The International Brachypodium Initiative"/>
            <person name="Lucas S."/>
            <person name="Harmon-Smith M."/>
            <person name="Lail K."/>
            <person name="Tice H."/>
            <person name="Grimwood J."/>
            <person name="Bruce D."/>
            <person name="Barry K."/>
            <person name="Shu S."/>
            <person name="Lindquist E."/>
            <person name="Wang M."/>
            <person name="Pitluck S."/>
            <person name="Vogel J.P."/>
            <person name="Garvin D.F."/>
            <person name="Mockler T.C."/>
            <person name="Schmutz J."/>
            <person name="Rokhsar D."/>
            <person name="Bevan M.W."/>
        </authorList>
    </citation>
    <scope>NUCLEOTIDE SEQUENCE</scope>
    <source>
        <strain evidence="2">Bd21</strain>
    </source>
</reference>